<feature type="domain" description="Quinate/shikimate 5-dehydrogenase/glutamyl-tRNA reductase" evidence="5">
    <location>
        <begin position="132"/>
        <end position="203"/>
    </location>
</feature>
<proteinExistence type="predicted"/>
<dbReference type="GO" id="GO:0050661">
    <property type="term" value="F:NADP binding"/>
    <property type="evidence" value="ECO:0007669"/>
    <property type="project" value="TreeGrafter"/>
</dbReference>
<keyword evidence="3" id="KW-0028">Amino-acid biosynthesis</keyword>
<feature type="domain" description="Shikimate dehydrogenase substrate binding N-terminal" evidence="6">
    <location>
        <begin position="17"/>
        <end position="98"/>
    </location>
</feature>
<dbReference type="SUPFAM" id="SSF51735">
    <property type="entry name" value="NAD(P)-binding Rossmann-fold domains"/>
    <property type="match status" value="1"/>
</dbReference>
<dbReference type="Pfam" id="PF01488">
    <property type="entry name" value="Shikimate_DH"/>
    <property type="match status" value="1"/>
</dbReference>
<dbReference type="AlphaFoldDB" id="A0A7Y9I2Z8"/>
<comment type="pathway">
    <text evidence="1">Metabolic intermediate biosynthesis; chorismate biosynthesis; chorismate from D-erythrose 4-phosphate and phosphoenolpyruvate: step 4/7.</text>
</comment>
<dbReference type="SUPFAM" id="SSF53223">
    <property type="entry name" value="Aminoacid dehydrogenase-like, N-terminal domain"/>
    <property type="match status" value="1"/>
</dbReference>
<sequence length="286" mass="29704">MTQPLPERGGAVTRCAVLGSPIAHSLSPVMHQAAYARLGLVDWDYQAYQVDDQELAGFVAGCDATWRGLSLTMPLKFAAMSLGEVDEVAALAGAANTLIFESRGRRVYNTDVGGLIWALKSAGERPGLEKIETATVLGAGATSRSALVSLGELGARRITIVARTPAKAERLRGLAEALKIDLTVQAWGTELPKADVLLSTVTAGGADAVADEAAASADVIFDAIYEGWPTALATAADRAGKRVVNGLDLLAGQGAVQVHLMTGQQIDPRLLLDAAHLALAPSPDAS</sequence>
<gene>
    <name evidence="7" type="ORF">BKA15_000429</name>
</gene>
<name>A0A7Y9I2Z8_9ACTN</name>
<dbReference type="GO" id="GO:0009073">
    <property type="term" value="P:aromatic amino acid family biosynthetic process"/>
    <property type="evidence" value="ECO:0007669"/>
    <property type="project" value="UniProtKB-KW"/>
</dbReference>
<dbReference type="Pfam" id="PF08501">
    <property type="entry name" value="Shikimate_dh_N"/>
    <property type="match status" value="1"/>
</dbReference>
<evidence type="ECO:0000313" key="7">
    <source>
        <dbReference type="EMBL" id="NYE69100.1"/>
    </source>
</evidence>
<keyword evidence="7" id="KW-0560">Oxidoreductase</keyword>
<evidence type="ECO:0000256" key="1">
    <source>
        <dbReference type="ARBA" id="ARBA00004871"/>
    </source>
</evidence>
<dbReference type="PANTHER" id="PTHR21089:SF1">
    <property type="entry name" value="BIFUNCTIONAL 3-DEHYDROQUINATE DEHYDRATASE_SHIKIMATE DEHYDROGENASE, CHLOROPLASTIC"/>
    <property type="match status" value="1"/>
</dbReference>
<dbReference type="PANTHER" id="PTHR21089">
    <property type="entry name" value="SHIKIMATE DEHYDROGENASE"/>
    <property type="match status" value="1"/>
</dbReference>
<dbReference type="InterPro" id="IPR036291">
    <property type="entry name" value="NAD(P)-bd_dom_sf"/>
</dbReference>
<keyword evidence="8" id="KW-1185">Reference proteome</keyword>
<evidence type="ECO:0000256" key="4">
    <source>
        <dbReference type="ARBA" id="ARBA00049442"/>
    </source>
</evidence>
<keyword evidence="3" id="KW-0057">Aromatic amino acid biosynthesis</keyword>
<dbReference type="InterPro" id="IPR013708">
    <property type="entry name" value="Shikimate_DH-bd_N"/>
</dbReference>
<accession>A0A7Y9I2Z8</accession>
<dbReference type="InterPro" id="IPR006151">
    <property type="entry name" value="Shikm_DH/Glu-tRNA_Rdtase"/>
</dbReference>
<evidence type="ECO:0000256" key="2">
    <source>
        <dbReference type="ARBA" id="ARBA00012962"/>
    </source>
</evidence>
<comment type="catalytic activity">
    <reaction evidence="4">
        <text>shikimate + NADP(+) = 3-dehydroshikimate + NADPH + H(+)</text>
        <dbReference type="Rhea" id="RHEA:17737"/>
        <dbReference type="ChEBI" id="CHEBI:15378"/>
        <dbReference type="ChEBI" id="CHEBI:16630"/>
        <dbReference type="ChEBI" id="CHEBI:36208"/>
        <dbReference type="ChEBI" id="CHEBI:57783"/>
        <dbReference type="ChEBI" id="CHEBI:58349"/>
        <dbReference type="EC" id="1.1.1.25"/>
    </reaction>
</comment>
<dbReference type="GO" id="GO:0009423">
    <property type="term" value="P:chorismate biosynthetic process"/>
    <property type="evidence" value="ECO:0007669"/>
    <property type="project" value="UniProtKB-UniPathway"/>
</dbReference>
<comment type="caution">
    <text evidence="7">The sequence shown here is derived from an EMBL/GenBank/DDBJ whole genome shotgun (WGS) entry which is preliminary data.</text>
</comment>
<reference evidence="7 8" key="1">
    <citation type="submission" date="2020-07" db="EMBL/GenBank/DDBJ databases">
        <title>Sequencing the genomes of 1000 actinobacteria strains.</title>
        <authorList>
            <person name="Klenk H.-P."/>
        </authorList>
    </citation>
    <scope>NUCLEOTIDE SEQUENCE [LARGE SCALE GENOMIC DNA]</scope>
    <source>
        <strain evidence="7 8">DSM 22083</strain>
    </source>
</reference>
<dbReference type="GO" id="GO:0019632">
    <property type="term" value="P:shikimate metabolic process"/>
    <property type="evidence" value="ECO:0007669"/>
    <property type="project" value="TreeGrafter"/>
</dbReference>
<dbReference type="Gene3D" id="3.40.50.720">
    <property type="entry name" value="NAD(P)-binding Rossmann-like Domain"/>
    <property type="match status" value="1"/>
</dbReference>
<evidence type="ECO:0000256" key="3">
    <source>
        <dbReference type="ARBA" id="ARBA00023141"/>
    </source>
</evidence>
<organism evidence="7 8">
    <name type="scientific">Microlunatus parietis</name>
    <dbReference type="NCBI Taxonomy" id="682979"/>
    <lineage>
        <taxon>Bacteria</taxon>
        <taxon>Bacillati</taxon>
        <taxon>Actinomycetota</taxon>
        <taxon>Actinomycetes</taxon>
        <taxon>Propionibacteriales</taxon>
        <taxon>Propionibacteriaceae</taxon>
        <taxon>Microlunatus</taxon>
    </lineage>
</organism>
<dbReference type="EMBL" id="JACCBU010000001">
    <property type="protein sequence ID" value="NYE69100.1"/>
    <property type="molecule type" value="Genomic_DNA"/>
</dbReference>
<dbReference type="GO" id="GO:0005829">
    <property type="term" value="C:cytosol"/>
    <property type="evidence" value="ECO:0007669"/>
    <property type="project" value="TreeGrafter"/>
</dbReference>
<dbReference type="CDD" id="cd01065">
    <property type="entry name" value="NAD_bind_Shikimate_DH"/>
    <property type="match status" value="1"/>
</dbReference>
<dbReference type="Gene3D" id="3.40.50.10860">
    <property type="entry name" value="Leucine Dehydrogenase, chain A, domain 1"/>
    <property type="match status" value="1"/>
</dbReference>
<evidence type="ECO:0000313" key="8">
    <source>
        <dbReference type="Proteomes" id="UP000569914"/>
    </source>
</evidence>
<evidence type="ECO:0000259" key="6">
    <source>
        <dbReference type="Pfam" id="PF08501"/>
    </source>
</evidence>
<evidence type="ECO:0000259" key="5">
    <source>
        <dbReference type="Pfam" id="PF01488"/>
    </source>
</evidence>
<dbReference type="NCBIfam" id="NF001311">
    <property type="entry name" value="PRK00258.1-3"/>
    <property type="match status" value="1"/>
</dbReference>
<protein>
    <recommendedName>
        <fullName evidence="2">shikimate dehydrogenase (NADP(+))</fullName>
        <ecNumber evidence="2">1.1.1.25</ecNumber>
    </recommendedName>
</protein>
<dbReference type="InterPro" id="IPR046346">
    <property type="entry name" value="Aminoacid_DH-like_N_sf"/>
</dbReference>
<dbReference type="InterPro" id="IPR022893">
    <property type="entry name" value="Shikimate_DH_fam"/>
</dbReference>
<dbReference type="EC" id="1.1.1.25" evidence="2"/>
<dbReference type="RefSeq" id="WP_179747873.1">
    <property type="nucleotide sequence ID" value="NZ_JACCBU010000001.1"/>
</dbReference>
<dbReference type="GO" id="GO:0004764">
    <property type="term" value="F:shikimate 3-dehydrogenase (NADP+) activity"/>
    <property type="evidence" value="ECO:0007669"/>
    <property type="project" value="UniProtKB-EC"/>
</dbReference>
<dbReference type="UniPathway" id="UPA00053">
    <property type="reaction ID" value="UER00087"/>
</dbReference>
<dbReference type="Proteomes" id="UP000569914">
    <property type="component" value="Unassembled WGS sequence"/>
</dbReference>